<comment type="similarity">
    <text evidence="4 21">Belongs to the folylpolyglutamate synthase family.</text>
</comment>
<protein>
    <recommendedName>
        <fullName evidence="7">Dihydrofolate synthase/folylpolyglutamate synthase</fullName>
        <ecNumber evidence="5">6.3.2.12</ecNumber>
        <ecNumber evidence="6">6.3.2.17</ecNumber>
    </recommendedName>
    <alternativeName>
        <fullName evidence="16">Folylpoly-gamma-glutamate synthetase-dihydrofolate synthetase</fullName>
    </alternativeName>
    <alternativeName>
        <fullName evidence="14">Folylpolyglutamate synthetase</fullName>
    </alternativeName>
    <alternativeName>
        <fullName evidence="15">Tetrahydrofolylpolyglutamate synthase</fullName>
    </alternativeName>
</protein>
<evidence type="ECO:0000259" key="22">
    <source>
        <dbReference type="Pfam" id="PF02875"/>
    </source>
</evidence>
<dbReference type="InterPro" id="IPR036615">
    <property type="entry name" value="Mur_ligase_C_dom_sf"/>
</dbReference>
<comment type="catalytic activity">
    <reaction evidence="17">
        <text>(6S)-5,6,7,8-tetrahydrofolyl-(gamma-L-Glu)(n) + L-glutamate + ATP = (6S)-5,6,7,8-tetrahydrofolyl-(gamma-L-Glu)(n+1) + ADP + phosphate + H(+)</text>
        <dbReference type="Rhea" id="RHEA:10580"/>
        <dbReference type="Rhea" id="RHEA-COMP:14738"/>
        <dbReference type="Rhea" id="RHEA-COMP:14740"/>
        <dbReference type="ChEBI" id="CHEBI:15378"/>
        <dbReference type="ChEBI" id="CHEBI:29985"/>
        <dbReference type="ChEBI" id="CHEBI:30616"/>
        <dbReference type="ChEBI" id="CHEBI:43474"/>
        <dbReference type="ChEBI" id="CHEBI:141005"/>
        <dbReference type="ChEBI" id="CHEBI:456216"/>
        <dbReference type="EC" id="6.3.2.17"/>
    </reaction>
</comment>
<evidence type="ECO:0000256" key="6">
    <source>
        <dbReference type="ARBA" id="ARBA00013025"/>
    </source>
</evidence>
<evidence type="ECO:0000256" key="18">
    <source>
        <dbReference type="ARBA" id="ARBA00047808"/>
    </source>
</evidence>
<name>A0A1H3WSZ5_9GAMM</name>
<keyword evidence="9" id="KW-0479">Metal-binding</keyword>
<sequence>MLLQNLHFRRPWRSPLLRNTKRNMSTLQDWLARLERLHPTEIELGLERVAAVARVLDVEKPAPTVITVAGTNGKGSCVATMEALLRAGGHSVGAYSSPHLLRFNERVRIDGSEVDDADLIQAFEAVEAARGQTSLTYFEFTTLAALWLFRRAGVAYALLEVGLGGRLDAVNLVDADLAIITSVAIDHEAWLGSDREVIGREKAGILRPGSPFICADPQPPLSVVSAAASLGAPSYFIGRDFTVDCSADGESYRFGDLTVAIPPVSLPRPSIVAAITALAVLEALPPRGVDEVLADIRLAGRCQQIRWRERSLLLDVGHNPAAAEYLARWLDANPVTGQTHALVAVMADKDLPGLFTPLREQVDSWHPALLPDNPRAADCAALLGGLKDAGVLADKVDERCPTVVDGLERLLVTAGPQDRLLVFGSFFTVAEVLQQIREEGDGESRP</sequence>
<accession>A0A1H3WSZ5</accession>
<dbReference type="SUPFAM" id="SSF53244">
    <property type="entry name" value="MurD-like peptide ligases, peptide-binding domain"/>
    <property type="match status" value="1"/>
</dbReference>
<evidence type="ECO:0000256" key="8">
    <source>
        <dbReference type="ARBA" id="ARBA00022598"/>
    </source>
</evidence>
<feature type="domain" description="Mur ligase C-terminal" evidence="22">
    <location>
        <begin position="300"/>
        <end position="426"/>
    </location>
</feature>
<evidence type="ECO:0000256" key="11">
    <source>
        <dbReference type="ARBA" id="ARBA00022840"/>
    </source>
</evidence>
<dbReference type="InterPro" id="IPR001645">
    <property type="entry name" value="Folylpolyglutamate_synth"/>
</dbReference>
<evidence type="ECO:0000313" key="24">
    <source>
        <dbReference type="Proteomes" id="UP000198658"/>
    </source>
</evidence>
<dbReference type="EC" id="6.3.2.17" evidence="6"/>
<dbReference type="NCBIfam" id="TIGR01499">
    <property type="entry name" value="folC"/>
    <property type="match status" value="1"/>
</dbReference>
<dbReference type="EMBL" id="FNQO01000001">
    <property type="protein sequence ID" value="SDZ90277.1"/>
    <property type="molecule type" value="Genomic_DNA"/>
</dbReference>
<dbReference type="EC" id="6.3.2.12" evidence="5"/>
<dbReference type="GO" id="GO:0005737">
    <property type="term" value="C:cytoplasm"/>
    <property type="evidence" value="ECO:0007669"/>
    <property type="project" value="TreeGrafter"/>
</dbReference>
<dbReference type="SUPFAM" id="SSF53623">
    <property type="entry name" value="MurD-like peptide ligases, catalytic domain"/>
    <property type="match status" value="1"/>
</dbReference>
<evidence type="ECO:0000256" key="19">
    <source>
        <dbReference type="ARBA" id="ARBA00049035"/>
    </source>
</evidence>
<comment type="catalytic activity">
    <reaction evidence="18">
        <text>10-formyltetrahydrofolyl-(gamma-L-Glu)(n) + L-glutamate + ATP = 10-formyltetrahydrofolyl-(gamma-L-Glu)(n+1) + ADP + phosphate + H(+)</text>
        <dbReference type="Rhea" id="RHEA:51904"/>
        <dbReference type="Rhea" id="RHEA-COMP:13088"/>
        <dbReference type="Rhea" id="RHEA-COMP:14300"/>
        <dbReference type="ChEBI" id="CHEBI:15378"/>
        <dbReference type="ChEBI" id="CHEBI:29985"/>
        <dbReference type="ChEBI" id="CHEBI:30616"/>
        <dbReference type="ChEBI" id="CHEBI:43474"/>
        <dbReference type="ChEBI" id="CHEBI:134413"/>
        <dbReference type="ChEBI" id="CHEBI:456216"/>
        <dbReference type="EC" id="6.3.2.17"/>
    </reaction>
</comment>
<evidence type="ECO:0000256" key="4">
    <source>
        <dbReference type="ARBA" id="ARBA00008276"/>
    </source>
</evidence>
<evidence type="ECO:0000256" key="10">
    <source>
        <dbReference type="ARBA" id="ARBA00022741"/>
    </source>
</evidence>
<evidence type="ECO:0000256" key="7">
    <source>
        <dbReference type="ARBA" id="ARBA00019357"/>
    </source>
</evidence>
<reference evidence="24" key="1">
    <citation type="submission" date="2016-10" db="EMBL/GenBank/DDBJ databases">
        <authorList>
            <person name="Varghese N."/>
            <person name="Submissions S."/>
        </authorList>
    </citation>
    <scope>NUCLEOTIDE SEQUENCE [LARGE SCALE GENOMIC DNA]</scope>
    <source>
        <strain evidence="24">CGMCC 1.10657</strain>
    </source>
</reference>
<evidence type="ECO:0000313" key="23">
    <source>
        <dbReference type="EMBL" id="SDZ90277.1"/>
    </source>
</evidence>
<dbReference type="GO" id="GO:0046872">
    <property type="term" value="F:metal ion binding"/>
    <property type="evidence" value="ECO:0007669"/>
    <property type="project" value="UniProtKB-KW"/>
</dbReference>
<comment type="catalytic activity">
    <reaction evidence="20">
        <text>7,8-dihydropteroate + L-glutamate + ATP = 7,8-dihydrofolate + ADP + phosphate + H(+)</text>
        <dbReference type="Rhea" id="RHEA:23584"/>
        <dbReference type="ChEBI" id="CHEBI:15378"/>
        <dbReference type="ChEBI" id="CHEBI:17839"/>
        <dbReference type="ChEBI" id="CHEBI:29985"/>
        <dbReference type="ChEBI" id="CHEBI:30616"/>
        <dbReference type="ChEBI" id="CHEBI:43474"/>
        <dbReference type="ChEBI" id="CHEBI:57451"/>
        <dbReference type="ChEBI" id="CHEBI:456216"/>
        <dbReference type="EC" id="6.3.2.12"/>
    </reaction>
</comment>
<evidence type="ECO:0000256" key="1">
    <source>
        <dbReference type="ARBA" id="ARBA00002714"/>
    </source>
</evidence>
<gene>
    <name evidence="23" type="ORF">SAMN05216562_1109</name>
</gene>
<evidence type="ECO:0000256" key="5">
    <source>
        <dbReference type="ARBA" id="ARBA00013023"/>
    </source>
</evidence>
<evidence type="ECO:0000256" key="9">
    <source>
        <dbReference type="ARBA" id="ARBA00022723"/>
    </source>
</evidence>
<dbReference type="Pfam" id="PF02875">
    <property type="entry name" value="Mur_ligase_C"/>
    <property type="match status" value="1"/>
</dbReference>
<evidence type="ECO:0000256" key="17">
    <source>
        <dbReference type="ARBA" id="ARBA00047493"/>
    </source>
</evidence>
<evidence type="ECO:0000256" key="12">
    <source>
        <dbReference type="ARBA" id="ARBA00022842"/>
    </source>
</evidence>
<evidence type="ECO:0000256" key="21">
    <source>
        <dbReference type="PIRNR" id="PIRNR001563"/>
    </source>
</evidence>
<dbReference type="GO" id="GO:0046656">
    <property type="term" value="P:folic acid biosynthetic process"/>
    <property type="evidence" value="ECO:0007669"/>
    <property type="project" value="UniProtKB-KW"/>
</dbReference>
<dbReference type="GO" id="GO:0008841">
    <property type="term" value="F:dihydrofolate synthase activity"/>
    <property type="evidence" value="ECO:0007669"/>
    <property type="project" value="UniProtKB-EC"/>
</dbReference>
<comment type="catalytic activity">
    <reaction evidence="19">
        <text>(6R)-5,10-methylenetetrahydrofolyl-(gamma-L-Glu)(n) + L-glutamate + ATP = (6R)-5,10-methylenetetrahydrofolyl-(gamma-L-Glu)(n+1) + ADP + phosphate + H(+)</text>
        <dbReference type="Rhea" id="RHEA:51912"/>
        <dbReference type="Rhea" id="RHEA-COMP:13257"/>
        <dbReference type="Rhea" id="RHEA-COMP:13258"/>
        <dbReference type="ChEBI" id="CHEBI:15378"/>
        <dbReference type="ChEBI" id="CHEBI:29985"/>
        <dbReference type="ChEBI" id="CHEBI:30616"/>
        <dbReference type="ChEBI" id="CHEBI:43474"/>
        <dbReference type="ChEBI" id="CHEBI:136572"/>
        <dbReference type="ChEBI" id="CHEBI:456216"/>
        <dbReference type="EC" id="6.3.2.17"/>
    </reaction>
</comment>
<keyword evidence="8 21" id="KW-0436">Ligase</keyword>
<evidence type="ECO:0000256" key="13">
    <source>
        <dbReference type="ARBA" id="ARBA00022909"/>
    </source>
</evidence>
<dbReference type="STRING" id="658218.SAMN05216562_1109"/>
<evidence type="ECO:0000256" key="3">
    <source>
        <dbReference type="ARBA" id="ARBA00005150"/>
    </source>
</evidence>
<evidence type="ECO:0000256" key="15">
    <source>
        <dbReference type="ARBA" id="ARBA00030592"/>
    </source>
</evidence>
<keyword evidence="10 21" id="KW-0547">Nucleotide-binding</keyword>
<keyword evidence="24" id="KW-1185">Reference proteome</keyword>
<dbReference type="Proteomes" id="UP000198658">
    <property type="component" value="Unassembled WGS sequence"/>
</dbReference>
<comment type="pathway">
    <text evidence="3">Cofactor biosynthesis; tetrahydrofolylpolyglutamate biosynthesis.</text>
</comment>
<comment type="pathway">
    <text evidence="2">Cofactor biosynthesis; tetrahydrofolate biosynthesis; 7,8-dihydrofolate from 2-amino-4-hydroxy-6-hydroxymethyl-7,8-dihydropteridine diphosphate and 4-aminobenzoate: step 2/2.</text>
</comment>
<dbReference type="GO" id="GO:0005524">
    <property type="term" value="F:ATP binding"/>
    <property type="evidence" value="ECO:0007669"/>
    <property type="project" value="UniProtKB-KW"/>
</dbReference>
<dbReference type="PANTHER" id="PTHR11136">
    <property type="entry name" value="FOLYLPOLYGLUTAMATE SYNTHASE-RELATED"/>
    <property type="match status" value="1"/>
</dbReference>
<dbReference type="NCBIfam" id="NF008101">
    <property type="entry name" value="PRK10846.1"/>
    <property type="match status" value="1"/>
</dbReference>
<evidence type="ECO:0000256" key="16">
    <source>
        <dbReference type="ARBA" id="ARBA00032510"/>
    </source>
</evidence>
<keyword evidence="12" id="KW-0460">Magnesium</keyword>
<dbReference type="PIRSF" id="PIRSF001563">
    <property type="entry name" value="Folylpolyglu_synth"/>
    <property type="match status" value="1"/>
</dbReference>
<dbReference type="Gene3D" id="3.90.190.20">
    <property type="entry name" value="Mur ligase, C-terminal domain"/>
    <property type="match status" value="1"/>
</dbReference>
<keyword evidence="11 21" id="KW-0067">ATP-binding</keyword>
<keyword evidence="13" id="KW-0289">Folate biosynthesis</keyword>
<dbReference type="InterPro" id="IPR036565">
    <property type="entry name" value="Mur-like_cat_sf"/>
</dbReference>
<evidence type="ECO:0000256" key="14">
    <source>
        <dbReference type="ARBA" id="ARBA00030048"/>
    </source>
</evidence>
<proteinExistence type="inferred from homology"/>
<dbReference type="Gene3D" id="3.40.1190.10">
    <property type="entry name" value="Mur-like, catalytic domain"/>
    <property type="match status" value="1"/>
</dbReference>
<evidence type="ECO:0000256" key="20">
    <source>
        <dbReference type="ARBA" id="ARBA00049161"/>
    </source>
</evidence>
<organism evidence="23 24">
    <name type="scientific">Microbulbifer marinus</name>
    <dbReference type="NCBI Taxonomy" id="658218"/>
    <lineage>
        <taxon>Bacteria</taxon>
        <taxon>Pseudomonadati</taxon>
        <taxon>Pseudomonadota</taxon>
        <taxon>Gammaproteobacteria</taxon>
        <taxon>Cellvibrionales</taxon>
        <taxon>Microbulbiferaceae</taxon>
        <taxon>Microbulbifer</taxon>
    </lineage>
</organism>
<dbReference type="AlphaFoldDB" id="A0A1H3WSZ5"/>
<evidence type="ECO:0000256" key="2">
    <source>
        <dbReference type="ARBA" id="ARBA00004799"/>
    </source>
</evidence>
<dbReference type="PANTHER" id="PTHR11136:SF0">
    <property type="entry name" value="DIHYDROFOLATE SYNTHETASE-RELATED"/>
    <property type="match status" value="1"/>
</dbReference>
<dbReference type="InterPro" id="IPR004101">
    <property type="entry name" value="Mur_ligase_C"/>
</dbReference>
<comment type="function">
    <text evidence="1">Functions in two distinct reactions of the de novo folate biosynthetic pathway. Catalyzes the addition of a glutamate residue to dihydropteroate (7,8-dihydropteroate or H2Pte) to form dihydrofolate (7,8-dihydrofolate monoglutamate or H2Pte-Glu). Also catalyzes successive additions of L-glutamate to tetrahydrofolate or 10-formyltetrahydrofolate or 5,10-methylenetetrahydrofolate, leading to folylpolyglutamate derivatives.</text>
</comment>
<dbReference type="GO" id="GO:0004326">
    <property type="term" value="F:tetrahydrofolylpolyglutamate synthase activity"/>
    <property type="evidence" value="ECO:0007669"/>
    <property type="project" value="UniProtKB-EC"/>
</dbReference>